<keyword evidence="2" id="KW-0067">ATP-binding</keyword>
<dbReference type="GO" id="GO:0016020">
    <property type="term" value="C:membrane"/>
    <property type="evidence" value="ECO:0007669"/>
    <property type="project" value="TreeGrafter"/>
</dbReference>
<dbReference type="InterPro" id="IPR000873">
    <property type="entry name" value="AMP-dep_synth/lig_dom"/>
</dbReference>
<accession>A0A6B3N9G4</accession>
<dbReference type="InterPro" id="IPR042099">
    <property type="entry name" value="ANL_N_sf"/>
</dbReference>
<evidence type="ECO:0000259" key="3">
    <source>
        <dbReference type="Pfam" id="PF00501"/>
    </source>
</evidence>
<sequence>MFWPNKIYTAPPNSAEVILGRTLPSLLDEACDRTPNHHAFQQPTAQGWQSLSNLEFRSAAEELALGLLDLELEKSTRICLFMHSDVNFCIADMGCLLAKLIDVPIYPAEAPENIIFIMQHSEAKALIISNPELLEQVAPYLWKVPNLKIVIVAEVTLNWQQQLPLLPPQIQVFSLSEVRSRGKAELSPTKQQQLRSEIAPNDIATIIYIAAGAGESEKWRRKNSQFKFTNAIRQRVHNLKQVSDFGANLQGVMLTHENISADILAAFSNHPQLEPGIPEVVLSFLPLTHIFARAFVYGHINYGHSIYFTTPDRVAKHLREVQPTLFVTVPRLLEKTYENILKKGRQLNGFDKIVFNWALNLAKRYKLGQKPVGSYALQLKLANRIVFSSWRLAFGGHLKALISGGAALRADLANIFSAAGITVLQGYGLTETSSVLCYNRGEFNRAGTVGVPITGVEMAIAEDGEILVKAPYIMKGYYKNPEATQQVIEPSGWFHTGDLGEFTAEGFLKIIGCKKNLFKLSTGKYVTPQPLENKLQQSPLVKQAIAVGADRKFCSMLIFPNVKNLRTQAKILGLELPIEELLQHPQIVSIYQKLVDKANNNFPHWSAVKRFKLINYSLTVENGMLNSSFKVKRAKVSEVFATVIDSMYAESKRRAVLSFVVVIFNILYFYDLHKLVEI</sequence>
<evidence type="ECO:0000313" key="4">
    <source>
        <dbReference type="EMBL" id="NER27232.1"/>
    </source>
</evidence>
<dbReference type="GO" id="GO:0004467">
    <property type="term" value="F:long-chain fatty acid-CoA ligase activity"/>
    <property type="evidence" value="ECO:0007669"/>
    <property type="project" value="TreeGrafter"/>
</dbReference>
<dbReference type="SUPFAM" id="SSF56801">
    <property type="entry name" value="Acetyl-CoA synthetase-like"/>
    <property type="match status" value="2"/>
</dbReference>
<dbReference type="AlphaFoldDB" id="A0A6B3N9G4"/>
<comment type="caution">
    <text evidence="4">The sequence shown here is derived from an EMBL/GenBank/DDBJ whole genome shotgun (WGS) entry which is preliminary data.</text>
</comment>
<name>A0A6B3N9G4_9CYAN</name>
<dbReference type="GO" id="GO:0005524">
    <property type="term" value="F:ATP binding"/>
    <property type="evidence" value="ECO:0007669"/>
    <property type="project" value="UniProtKB-KW"/>
</dbReference>
<dbReference type="Gene3D" id="3.40.50.12780">
    <property type="entry name" value="N-terminal domain of ligase-like"/>
    <property type="match status" value="2"/>
</dbReference>
<proteinExistence type="predicted"/>
<dbReference type="Pfam" id="PF00501">
    <property type="entry name" value="AMP-binding"/>
    <property type="match status" value="2"/>
</dbReference>
<dbReference type="CDD" id="cd05907">
    <property type="entry name" value="VL_LC_FACS_like"/>
    <property type="match status" value="1"/>
</dbReference>
<feature type="domain" description="AMP-dependent synthetase/ligase" evidence="3">
    <location>
        <begin position="251"/>
        <end position="478"/>
    </location>
</feature>
<evidence type="ECO:0000256" key="2">
    <source>
        <dbReference type="ARBA" id="ARBA00022840"/>
    </source>
</evidence>
<reference evidence="4" key="1">
    <citation type="submission" date="2019-11" db="EMBL/GenBank/DDBJ databases">
        <title>Genomic insights into an expanded diversity of filamentous marine cyanobacteria reveals the extraordinary biosynthetic potential of Moorea and Okeania.</title>
        <authorList>
            <person name="Ferreira Leao T."/>
            <person name="Wang M."/>
            <person name="Moss N."/>
            <person name="Da Silva R."/>
            <person name="Sanders J."/>
            <person name="Nurk S."/>
            <person name="Gurevich A."/>
            <person name="Humphrey G."/>
            <person name="Reher R."/>
            <person name="Zhu Q."/>
            <person name="Belda-Ferre P."/>
            <person name="Glukhov E."/>
            <person name="Rex R."/>
            <person name="Dorrestein P.C."/>
            <person name="Knight R."/>
            <person name="Pevzner P."/>
            <person name="Gerwick W.H."/>
            <person name="Gerwick L."/>
        </authorList>
    </citation>
    <scope>NUCLEOTIDE SEQUENCE</scope>
    <source>
        <strain evidence="4">SIO1C4</strain>
    </source>
</reference>
<evidence type="ECO:0000256" key="1">
    <source>
        <dbReference type="ARBA" id="ARBA00022741"/>
    </source>
</evidence>
<gene>
    <name evidence="4" type="ORF">F6J89_06240</name>
</gene>
<dbReference type="Pfam" id="PF23562">
    <property type="entry name" value="AMP-binding_C_3"/>
    <property type="match status" value="1"/>
</dbReference>
<organism evidence="4">
    <name type="scientific">Symploca sp. SIO1C4</name>
    <dbReference type="NCBI Taxonomy" id="2607765"/>
    <lineage>
        <taxon>Bacteria</taxon>
        <taxon>Bacillati</taxon>
        <taxon>Cyanobacteriota</taxon>
        <taxon>Cyanophyceae</taxon>
        <taxon>Coleofasciculales</taxon>
        <taxon>Coleofasciculaceae</taxon>
        <taxon>Symploca</taxon>
    </lineage>
</organism>
<dbReference type="EMBL" id="JAAHFQ010000083">
    <property type="protein sequence ID" value="NER27232.1"/>
    <property type="molecule type" value="Genomic_DNA"/>
</dbReference>
<feature type="domain" description="AMP-dependent synthetase/ligase" evidence="3">
    <location>
        <begin position="28"/>
        <end position="208"/>
    </location>
</feature>
<dbReference type="PANTHER" id="PTHR43272:SF33">
    <property type="entry name" value="AMP-BINDING DOMAIN-CONTAINING PROTEIN-RELATED"/>
    <property type="match status" value="1"/>
</dbReference>
<protein>
    <submittedName>
        <fullName evidence="4">AMP-binding protein</fullName>
    </submittedName>
</protein>
<dbReference type="PANTHER" id="PTHR43272">
    <property type="entry name" value="LONG-CHAIN-FATTY-ACID--COA LIGASE"/>
    <property type="match status" value="1"/>
</dbReference>
<keyword evidence="1" id="KW-0547">Nucleotide-binding</keyword>